<comment type="caution">
    <text evidence="3">The sequence shown here is derived from an EMBL/GenBank/DDBJ whole genome shotgun (WGS) entry which is preliminary data.</text>
</comment>
<proteinExistence type="predicted"/>
<dbReference type="Gene3D" id="1.25.40.20">
    <property type="entry name" value="Ankyrin repeat-containing domain"/>
    <property type="match status" value="1"/>
</dbReference>
<evidence type="ECO:0008006" key="5">
    <source>
        <dbReference type="Google" id="ProtNLM"/>
    </source>
</evidence>
<reference evidence="3" key="1">
    <citation type="submission" date="2019-10" db="EMBL/GenBank/DDBJ databases">
        <authorList>
            <consortium name="DOE Joint Genome Institute"/>
            <person name="Kuo A."/>
            <person name="Miyauchi S."/>
            <person name="Kiss E."/>
            <person name="Drula E."/>
            <person name="Kohler A."/>
            <person name="Sanchez-Garcia M."/>
            <person name="Andreopoulos B."/>
            <person name="Barry K.W."/>
            <person name="Bonito G."/>
            <person name="Buee M."/>
            <person name="Carver A."/>
            <person name="Chen C."/>
            <person name="Cichocki N."/>
            <person name="Clum A."/>
            <person name="Culley D."/>
            <person name="Crous P.W."/>
            <person name="Fauchery L."/>
            <person name="Girlanda M."/>
            <person name="Hayes R."/>
            <person name="Keri Z."/>
            <person name="LaButti K."/>
            <person name="Lipzen A."/>
            <person name="Lombard V."/>
            <person name="Magnuson J."/>
            <person name="Maillard F."/>
            <person name="Morin E."/>
            <person name="Murat C."/>
            <person name="Nolan M."/>
            <person name="Ohm R."/>
            <person name="Pangilinan J."/>
            <person name="Pereira M."/>
            <person name="Perotto S."/>
            <person name="Peter M."/>
            <person name="Riley R."/>
            <person name="Sitrit Y."/>
            <person name="Stielow B."/>
            <person name="Szollosi G."/>
            <person name="Zifcakova L."/>
            <person name="Stursova M."/>
            <person name="Spatafora J.W."/>
            <person name="Tedersoo L."/>
            <person name="Vaario L.-M."/>
            <person name="Yamada A."/>
            <person name="Yan M."/>
            <person name="Wang P."/>
            <person name="Xu J."/>
            <person name="Bruns T."/>
            <person name="Baldrian P."/>
            <person name="Vilgalys R."/>
            <person name="Henrissat B."/>
            <person name="Grigoriev I.V."/>
            <person name="Hibbett D."/>
            <person name="Nagy L.G."/>
            <person name="Martin F.M."/>
        </authorList>
    </citation>
    <scope>NUCLEOTIDE SEQUENCE</scope>
    <source>
        <strain evidence="3">Prilba</strain>
    </source>
</reference>
<dbReference type="Proteomes" id="UP000759537">
    <property type="component" value="Unassembled WGS sequence"/>
</dbReference>
<dbReference type="SMART" id="SM00248">
    <property type="entry name" value="ANK"/>
    <property type="match status" value="2"/>
</dbReference>
<feature type="region of interest" description="Disordered" evidence="2">
    <location>
        <begin position="97"/>
        <end position="122"/>
    </location>
</feature>
<reference evidence="3" key="2">
    <citation type="journal article" date="2020" name="Nat. Commun.">
        <title>Large-scale genome sequencing of mycorrhizal fungi provides insights into the early evolution of symbiotic traits.</title>
        <authorList>
            <person name="Miyauchi S."/>
            <person name="Kiss E."/>
            <person name="Kuo A."/>
            <person name="Drula E."/>
            <person name="Kohler A."/>
            <person name="Sanchez-Garcia M."/>
            <person name="Morin E."/>
            <person name="Andreopoulos B."/>
            <person name="Barry K.W."/>
            <person name="Bonito G."/>
            <person name="Buee M."/>
            <person name="Carver A."/>
            <person name="Chen C."/>
            <person name="Cichocki N."/>
            <person name="Clum A."/>
            <person name="Culley D."/>
            <person name="Crous P.W."/>
            <person name="Fauchery L."/>
            <person name="Girlanda M."/>
            <person name="Hayes R.D."/>
            <person name="Keri Z."/>
            <person name="LaButti K."/>
            <person name="Lipzen A."/>
            <person name="Lombard V."/>
            <person name="Magnuson J."/>
            <person name="Maillard F."/>
            <person name="Murat C."/>
            <person name="Nolan M."/>
            <person name="Ohm R.A."/>
            <person name="Pangilinan J."/>
            <person name="Pereira M.F."/>
            <person name="Perotto S."/>
            <person name="Peter M."/>
            <person name="Pfister S."/>
            <person name="Riley R."/>
            <person name="Sitrit Y."/>
            <person name="Stielow J.B."/>
            <person name="Szollosi G."/>
            <person name="Zifcakova L."/>
            <person name="Stursova M."/>
            <person name="Spatafora J.W."/>
            <person name="Tedersoo L."/>
            <person name="Vaario L.M."/>
            <person name="Yamada A."/>
            <person name="Yan M."/>
            <person name="Wang P."/>
            <person name="Xu J."/>
            <person name="Bruns T."/>
            <person name="Baldrian P."/>
            <person name="Vilgalys R."/>
            <person name="Dunand C."/>
            <person name="Henrissat B."/>
            <person name="Grigoriev I.V."/>
            <person name="Hibbett D."/>
            <person name="Nagy L.G."/>
            <person name="Martin F.M."/>
        </authorList>
    </citation>
    <scope>NUCLEOTIDE SEQUENCE</scope>
    <source>
        <strain evidence="3">Prilba</strain>
    </source>
</reference>
<dbReference type="PROSITE" id="PS50297">
    <property type="entry name" value="ANK_REP_REGION"/>
    <property type="match status" value="1"/>
</dbReference>
<feature type="compositionally biased region" description="Pro residues" evidence="2">
    <location>
        <begin position="107"/>
        <end position="117"/>
    </location>
</feature>
<dbReference type="EMBL" id="WHVB01000003">
    <property type="protein sequence ID" value="KAF8484561.1"/>
    <property type="molecule type" value="Genomic_DNA"/>
</dbReference>
<dbReference type="InterPro" id="IPR036770">
    <property type="entry name" value="Ankyrin_rpt-contain_sf"/>
</dbReference>
<dbReference type="Pfam" id="PF12796">
    <property type="entry name" value="Ank_2"/>
    <property type="match status" value="1"/>
</dbReference>
<feature type="region of interest" description="Disordered" evidence="2">
    <location>
        <begin position="1"/>
        <end position="54"/>
    </location>
</feature>
<feature type="compositionally biased region" description="Polar residues" evidence="2">
    <location>
        <begin position="97"/>
        <end position="106"/>
    </location>
</feature>
<keyword evidence="1" id="KW-0040">ANK repeat</keyword>
<evidence type="ECO:0000313" key="3">
    <source>
        <dbReference type="EMBL" id="KAF8484561.1"/>
    </source>
</evidence>
<gene>
    <name evidence="3" type="ORF">DFH94DRAFT_714489</name>
</gene>
<organism evidence="3 4">
    <name type="scientific">Russula ochroleuca</name>
    <dbReference type="NCBI Taxonomy" id="152965"/>
    <lineage>
        <taxon>Eukaryota</taxon>
        <taxon>Fungi</taxon>
        <taxon>Dikarya</taxon>
        <taxon>Basidiomycota</taxon>
        <taxon>Agaricomycotina</taxon>
        <taxon>Agaricomycetes</taxon>
        <taxon>Russulales</taxon>
        <taxon>Russulaceae</taxon>
        <taxon>Russula</taxon>
    </lineage>
</organism>
<dbReference type="InterPro" id="IPR002110">
    <property type="entry name" value="Ankyrin_rpt"/>
</dbReference>
<dbReference type="SUPFAM" id="SSF48403">
    <property type="entry name" value="Ankyrin repeat"/>
    <property type="match status" value="1"/>
</dbReference>
<dbReference type="AlphaFoldDB" id="A0A9P5TCA7"/>
<name>A0A9P5TCA7_9AGAM</name>
<evidence type="ECO:0000256" key="1">
    <source>
        <dbReference type="PROSITE-ProRule" id="PRU00023"/>
    </source>
</evidence>
<dbReference type="PROSITE" id="PS50088">
    <property type="entry name" value="ANK_REPEAT"/>
    <property type="match status" value="1"/>
</dbReference>
<dbReference type="OrthoDB" id="10057496at2759"/>
<sequence>MSVSDDRHLLGTIDETASGHSDSFTYPADSQGELRSHGSNNEEEEEFVYPGIGDVDAASGALPLQISETITSTPSPSESQVAVPLDSSDLTEYPSSIEAQHETSPTRPAPNPNPSLPAQPHASPAQLEALYAAASSGDLSLLQRIINNALQTGNVESFSLVNGASSRTGLTALHAAASRGYIDIVKWLVERCGAIIDLEDREGEV</sequence>
<evidence type="ECO:0000313" key="4">
    <source>
        <dbReference type="Proteomes" id="UP000759537"/>
    </source>
</evidence>
<evidence type="ECO:0000256" key="2">
    <source>
        <dbReference type="SAM" id="MobiDB-lite"/>
    </source>
</evidence>
<protein>
    <recommendedName>
        <fullName evidence="5">Ankyrin</fullName>
    </recommendedName>
</protein>
<accession>A0A9P5TCA7</accession>
<keyword evidence="4" id="KW-1185">Reference proteome</keyword>
<feature type="repeat" description="ANK" evidence="1">
    <location>
        <begin position="168"/>
        <end position="191"/>
    </location>
</feature>